<keyword evidence="2" id="KW-0808">Transferase</keyword>
<proteinExistence type="predicted"/>
<dbReference type="PANTHER" id="PTHR10859:SF114">
    <property type="entry name" value="DOLICHOL-PHOSPHATE MANNOSYLTRANSFERASE"/>
    <property type="match status" value="1"/>
</dbReference>
<dbReference type="AlphaFoldDB" id="A0A7T0G4S1"/>
<protein>
    <submittedName>
        <fullName evidence="2">Glycosyltransferase family 2 protein</fullName>
    </submittedName>
</protein>
<dbReference type="CDD" id="cd04179">
    <property type="entry name" value="DPM_DPG-synthase_like"/>
    <property type="match status" value="1"/>
</dbReference>
<dbReference type="GO" id="GO:0006487">
    <property type="term" value="P:protein N-linked glycosylation"/>
    <property type="evidence" value="ECO:0007669"/>
    <property type="project" value="TreeGrafter"/>
</dbReference>
<dbReference type="Pfam" id="PF00535">
    <property type="entry name" value="Glycos_transf_2"/>
    <property type="match status" value="1"/>
</dbReference>
<dbReference type="SUPFAM" id="SSF53448">
    <property type="entry name" value="Nucleotide-diphospho-sugar transferases"/>
    <property type="match status" value="1"/>
</dbReference>
<dbReference type="InterPro" id="IPR001173">
    <property type="entry name" value="Glyco_trans_2-like"/>
</dbReference>
<dbReference type="KEGG" id="nva:G3M78_06315"/>
<accession>A0A7T0G4S1</accession>
<organism evidence="2 3">
    <name type="scientific">Candidatus Nitrohelix vancouverensis</name>
    <dbReference type="NCBI Taxonomy" id="2705534"/>
    <lineage>
        <taxon>Bacteria</taxon>
        <taxon>Pseudomonadati</taxon>
        <taxon>Nitrospinota/Tectimicrobiota group</taxon>
        <taxon>Nitrospinota</taxon>
        <taxon>Nitrospinia</taxon>
        <taxon>Nitrospinales</taxon>
        <taxon>Nitrospinaceae</taxon>
        <taxon>Candidatus Nitrohelix</taxon>
    </lineage>
</organism>
<dbReference type="Proteomes" id="UP000594464">
    <property type="component" value="Chromosome"/>
</dbReference>
<evidence type="ECO:0000259" key="1">
    <source>
        <dbReference type="Pfam" id="PF00535"/>
    </source>
</evidence>
<dbReference type="InterPro" id="IPR029044">
    <property type="entry name" value="Nucleotide-diphossugar_trans"/>
</dbReference>
<evidence type="ECO:0000313" key="2">
    <source>
        <dbReference type="EMBL" id="QPJ66785.1"/>
    </source>
</evidence>
<name>A0A7T0G4S1_9BACT</name>
<dbReference type="EMBL" id="CP048620">
    <property type="protein sequence ID" value="QPJ66785.1"/>
    <property type="molecule type" value="Genomic_DNA"/>
</dbReference>
<reference evidence="3" key="1">
    <citation type="submission" date="2020-02" db="EMBL/GenBank/DDBJ databases">
        <title>Genomic and physiological characterization of two novel Nitrospinaceae genera.</title>
        <authorList>
            <person name="Mueller A.J."/>
            <person name="Jung M.-Y."/>
            <person name="Strachan C.R."/>
            <person name="Herbold C.W."/>
            <person name="Kirkegaard R.H."/>
            <person name="Daims H."/>
        </authorList>
    </citation>
    <scope>NUCLEOTIDE SEQUENCE [LARGE SCALE GENOMIC DNA]</scope>
</reference>
<evidence type="ECO:0000313" key="3">
    <source>
        <dbReference type="Proteomes" id="UP000594464"/>
    </source>
</evidence>
<sequence length="240" mass="26630">MPKTDEPKTIVIIPAFNEKDNIGPVIQGIRQHAPQFSILVVNDGSSDGTDKVAKELGVLVVSLPYNLGYGVALQTGFIYALQNGYTQIIQIDADGQHDPAEIMKLYNELQTGDAEVIIGSRFLNGGTYQSPFFRKIGITIFRMLASLFCGQKVTDPTSGFQALKGKAIRLVASGYYPPDYPDADFLILIHRSGIKMKEIPVRMNPMPNNKSMHHGHKPLYYVLKMFLSIFVTVLRQKPSV</sequence>
<dbReference type="PANTHER" id="PTHR10859">
    <property type="entry name" value="GLYCOSYL TRANSFERASE"/>
    <property type="match status" value="1"/>
</dbReference>
<gene>
    <name evidence="2" type="ORF">G3M78_06315</name>
</gene>
<dbReference type="GO" id="GO:0016740">
    <property type="term" value="F:transferase activity"/>
    <property type="evidence" value="ECO:0007669"/>
    <property type="project" value="UniProtKB-KW"/>
</dbReference>
<dbReference type="Gene3D" id="3.90.550.10">
    <property type="entry name" value="Spore Coat Polysaccharide Biosynthesis Protein SpsA, Chain A"/>
    <property type="match status" value="1"/>
</dbReference>
<feature type="domain" description="Glycosyltransferase 2-like" evidence="1">
    <location>
        <begin position="11"/>
        <end position="163"/>
    </location>
</feature>